<accession>A0A9X1I2C1</accession>
<feature type="transmembrane region" description="Helical" evidence="6">
    <location>
        <begin position="109"/>
        <end position="136"/>
    </location>
</feature>
<feature type="transmembrane region" description="Helical" evidence="6">
    <location>
        <begin position="157"/>
        <end position="179"/>
    </location>
</feature>
<organism evidence="7 8">
    <name type="scientific">Neotamlana laminarinivorans</name>
    <dbReference type="NCBI Taxonomy" id="2883124"/>
    <lineage>
        <taxon>Bacteria</taxon>
        <taxon>Pseudomonadati</taxon>
        <taxon>Bacteroidota</taxon>
        <taxon>Flavobacteriia</taxon>
        <taxon>Flavobacteriales</taxon>
        <taxon>Flavobacteriaceae</taxon>
        <taxon>Neotamlana</taxon>
    </lineage>
</organism>
<evidence type="ECO:0000313" key="8">
    <source>
        <dbReference type="Proteomes" id="UP001139199"/>
    </source>
</evidence>
<gene>
    <name evidence="7" type="ORF">LG649_09070</name>
</gene>
<feature type="transmembrane region" description="Helical" evidence="6">
    <location>
        <begin position="253"/>
        <end position="273"/>
    </location>
</feature>
<evidence type="ECO:0000313" key="7">
    <source>
        <dbReference type="EMBL" id="MCB4798997.1"/>
    </source>
</evidence>
<dbReference type="GO" id="GO:0005886">
    <property type="term" value="C:plasma membrane"/>
    <property type="evidence" value="ECO:0007669"/>
    <property type="project" value="UniProtKB-SubCell"/>
</dbReference>
<dbReference type="InterPro" id="IPR050833">
    <property type="entry name" value="Poly_Biosynth_Transport"/>
</dbReference>
<feature type="transmembrane region" description="Helical" evidence="6">
    <location>
        <begin position="326"/>
        <end position="346"/>
    </location>
</feature>
<dbReference type="PANTHER" id="PTHR30250:SF11">
    <property type="entry name" value="O-ANTIGEN TRANSPORTER-RELATED"/>
    <property type="match status" value="1"/>
</dbReference>
<evidence type="ECO:0000256" key="3">
    <source>
        <dbReference type="ARBA" id="ARBA00022692"/>
    </source>
</evidence>
<keyword evidence="8" id="KW-1185">Reference proteome</keyword>
<reference evidence="7" key="1">
    <citation type="submission" date="2021-10" db="EMBL/GenBank/DDBJ databases">
        <title>Tamlana sargassums sp. nov., and Tamlana laminarinivorans sp. nov., two new bacteria isolated from the brown alga.</title>
        <authorList>
            <person name="Li J."/>
        </authorList>
    </citation>
    <scope>NUCLEOTIDE SEQUENCE</scope>
    <source>
        <strain evidence="7">PT2-4</strain>
    </source>
</reference>
<evidence type="ECO:0000256" key="5">
    <source>
        <dbReference type="ARBA" id="ARBA00023136"/>
    </source>
</evidence>
<keyword evidence="2" id="KW-1003">Cell membrane</keyword>
<feature type="transmembrane region" description="Helical" evidence="6">
    <location>
        <begin position="285"/>
        <end position="306"/>
    </location>
</feature>
<sequence>MLIGSTSMAQALVQGLGLISGILVIRILPPSEYALYTLGNSMLGAMVLLANGGISKGVMAQGSKVWKNKNHLGEVMVTGLQLRKKFIFASLIIGIPILFYLLLKNDASITSAVLIIIALIPAFTASISNALLVIVPQLHQNIRPLQINQIGVNLGRLLLLLGSILFFPIAYVALLSAGISQIVGNYRLKKIALQHVNLKQKPSPAIRKKIIKTVSRIFPESVYYAFSSQITIWLLSIFGTTKAVAEIGALNRIAVLLTLFTMVFNILIAPRFARLTESFQVLIKRYTLVVLILLVVLLVVVSMTYWFSSQILWILGADYENLNTEIVWLILGATLSLIAGLIYNLYSGRGWIQHPILAISISFITLIVGITIIDVSNLMGAIKLNILVGLVQFLSHMLYGYYKIFKLKNN</sequence>
<feature type="transmembrane region" description="Helical" evidence="6">
    <location>
        <begin position="352"/>
        <end position="372"/>
    </location>
</feature>
<evidence type="ECO:0000256" key="2">
    <source>
        <dbReference type="ARBA" id="ARBA00022475"/>
    </source>
</evidence>
<feature type="transmembrane region" description="Helical" evidence="6">
    <location>
        <begin position="86"/>
        <end position="103"/>
    </location>
</feature>
<evidence type="ECO:0000256" key="1">
    <source>
        <dbReference type="ARBA" id="ARBA00004651"/>
    </source>
</evidence>
<dbReference type="AlphaFoldDB" id="A0A9X1I2C1"/>
<protein>
    <submittedName>
        <fullName evidence="7">Polysaccharide biosynthesis protein</fullName>
    </submittedName>
</protein>
<evidence type="ECO:0000256" key="6">
    <source>
        <dbReference type="SAM" id="Phobius"/>
    </source>
</evidence>
<keyword evidence="4 6" id="KW-1133">Transmembrane helix</keyword>
<dbReference type="PANTHER" id="PTHR30250">
    <property type="entry name" value="PST FAMILY PREDICTED COLANIC ACID TRANSPORTER"/>
    <property type="match status" value="1"/>
</dbReference>
<comment type="caution">
    <text evidence="7">The sequence shown here is derived from an EMBL/GenBank/DDBJ whole genome shotgun (WGS) entry which is preliminary data.</text>
</comment>
<feature type="transmembrane region" description="Helical" evidence="6">
    <location>
        <begin position="34"/>
        <end position="54"/>
    </location>
</feature>
<name>A0A9X1I2C1_9FLAO</name>
<keyword evidence="3 6" id="KW-0812">Transmembrane</keyword>
<feature type="transmembrane region" description="Helical" evidence="6">
    <location>
        <begin position="12"/>
        <end position="28"/>
    </location>
</feature>
<proteinExistence type="predicted"/>
<evidence type="ECO:0000256" key="4">
    <source>
        <dbReference type="ARBA" id="ARBA00022989"/>
    </source>
</evidence>
<keyword evidence="5 6" id="KW-0472">Membrane</keyword>
<feature type="transmembrane region" description="Helical" evidence="6">
    <location>
        <begin position="384"/>
        <end position="402"/>
    </location>
</feature>
<comment type="subcellular location">
    <subcellularLocation>
        <location evidence="1">Cell membrane</location>
        <topology evidence="1">Multi-pass membrane protein</topology>
    </subcellularLocation>
</comment>
<dbReference type="Proteomes" id="UP001139199">
    <property type="component" value="Unassembled WGS sequence"/>
</dbReference>
<dbReference type="EMBL" id="JAJAPW010000003">
    <property type="protein sequence ID" value="MCB4798997.1"/>
    <property type="molecule type" value="Genomic_DNA"/>
</dbReference>